<dbReference type="RefSeq" id="XP_016756712.1">
    <property type="nucleotide sequence ID" value="XM_016907307.1"/>
</dbReference>
<proteinExistence type="predicted"/>
<gene>
    <name evidence="1" type="ORF">SEPMUDRAFT_152210</name>
</gene>
<dbReference type="EMBL" id="KB456271">
    <property type="protein sequence ID" value="EMF08591.1"/>
    <property type="molecule type" value="Genomic_DNA"/>
</dbReference>
<dbReference type="GeneID" id="27904444"/>
<name>M3CY29_SPHMS</name>
<protein>
    <submittedName>
        <fullName evidence="1">Uncharacterized protein</fullName>
    </submittedName>
</protein>
<dbReference type="AlphaFoldDB" id="M3CY29"/>
<sequence>MLTPSAETQNALPLQSQKVRQRRGQWVSRDHAWGRAILRTATTCGNIVPSRKVVKVRSIFLDTTPVDMRSLIRAIYFKEARTPLSVTDFLHYNATLGLLLDGCNNLEDIVINAPRNSGEPTARLMAPLPMIPGLALRQITLKRGVYQQLPLERLFQRVANNLRTLLLSQVRFLGRIRRIWSSSGGTVLFCAWLGYNAFR</sequence>
<keyword evidence="2" id="KW-1185">Reference proteome</keyword>
<accession>M3CY29</accession>
<organism evidence="1 2">
    <name type="scientific">Sphaerulina musiva (strain SO2202)</name>
    <name type="common">Poplar stem canker fungus</name>
    <name type="synonym">Septoria musiva</name>
    <dbReference type="NCBI Taxonomy" id="692275"/>
    <lineage>
        <taxon>Eukaryota</taxon>
        <taxon>Fungi</taxon>
        <taxon>Dikarya</taxon>
        <taxon>Ascomycota</taxon>
        <taxon>Pezizomycotina</taxon>
        <taxon>Dothideomycetes</taxon>
        <taxon>Dothideomycetidae</taxon>
        <taxon>Mycosphaerellales</taxon>
        <taxon>Mycosphaerellaceae</taxon>
        <taxon>Sphaerulina</taxon>
    </lineage>
</organism>
<evidence type="ECO:0000313" key="1">
    <source>
        <dbReference type="EMBL" id="EMF08591.1"/>
    </source>
</evidence>
<dbReference type="HOGENOM" id="CLU_1372965_0_0_1"/>
<evidence type="ECO:0000313" key="2">
    <source>
        <dbReference type="Proteomes" id="UP000016931"/>
    </source>
</evidence>
<dbReference type="Proteomes" id="UP000016931">
    <property type="component" value="Unassembled WGS sequence"/>
</dbReference>
<reference evidence="1 2" key="1">
    <citation type="journal article" date="2012" name="PLoS Pathog.">
        <title>Diverse lifestyles and strategies of plant pathogenesis encoded in the genomes of eighteen Dothideomycetes fungi.</title>
        <authorList>
            <person name="Ohm R.A."/>
            <person name="Feau N."/>
            <person name="Henrissat B."/>
            <person name="Schoch C.L."/>
            <person name="Horwitz B.A."/>
            <person name="Barry K.W."/>
            <person name="Condon B.J."/>
            <person name="Copeland A.C."/>
            <person name="Dhillon B."/>
            <person name="Glaser F."/>
            <person name="Hesse C.N."/>
            <person name="Kosti I."/>
            <person name="LaButti K."/>
            <person name="Lindquist E.A."/>
            <person name="Lucas S."/>
            <person name="Salamov A.A."/>
            <person name="Bradshaw R.E."/>
            <person name="Ciuffetti L."/>
            <person name="Hamelin R.C."/>
            <person name="Kema G.H.J."/>
            <person name="Lawrence C."/>
            <person name="Scott J.A."/>
            <person name="Spatafora J.W."/>
            <person name="Turgeon B.G."/>
            <person name="de Wit P.J.G.M."/>
            <person name="Zhong S."/>
            <person name="Goodwin S.B."/>
            <person name="Grigoriev I.V."/>
        </authorList>
    </citation>
    <scope>NUCLEOTIDE SEQUENCE [LARGE SCALE GENOMIC DNA]</scope>
    <source>
        <strain evidence="1 2">SO2202</strain>
    </source>
</reference>